<dbReference type="PROSITE" id="PS50009">
    <property type="entry name" value="RASGEF_CAT"/>
    <property type="match status" value="1"/>
</dbReference>
<dbReference type="PROSITE" id="PS00720">
    <property type="entry name" value="RASGEF"/>
    <property type="match status" value="1"/>
</dbReference>
<evidence type="ECO:0000256" key="3">
    <source>
        <dbReference type="PROSITE-ProRule" id="PRU00168"/>
    </source>
</evidence>
<dbReference type="FunFam" id="1.10.840.10:FF:000009">
    <property type="entry name" value="rap guanine nucleotide exchange factor 1"/>
    <property type="match status" value="1"/>
</dbReference>
<feature type="region of interest" description="Disordered" evidence="4">
    <location>
        <begin position="546"/>
        <end position="567"/>
    </location>
</feature>
<dbReference type="Pfam" id="PF00617">
    <property type="entry name" value="RasGEF"/>
    <property type="match status" value="1"/>
</dbReference>
<dbReference type="AlphaFoldDB" id="A0A2Y9NWX3"/>
<dbReference type="InterPro" id="IPR000651">
    <property type="entry name" value="Ras-like_Gua-exchang_fac_N"/>
</dbReference>
<feature type="region of interest" description="Disordered" evidence="4">
    <location>
        <begin position="225"/>
        <end position="251"/>
    </location>
</feature>
<feature type="region of interest" description="Disordered" evidence="4">
    <location>
        <begin position="267"/>
        <end position="318"/>
    </location>
</feature>
<dbReference type="SUPFAM" id="SSF48366">
    <property type="entry name" value="Ras GEF"/>
    <property type="match status" value="1"/>
</dbReference>
<protein>
    <recommendedName>
        <fullName evidence="2">CRK SH3-binding GNRP</fullName>
    </recommendedName>
</protein>
<dbReference type="FunFam" id="1.20.870.10:FF:000017">
    <property type="entry name" value="Rap guanine nucleotide exchange factor 1"/>
    <property type="match status" value="1"/>
</dbReference>
<dbReference type="Gene3D" id="1.20.870.10">
    <property type="entry name" value="Son of sevenless (SoS) protein Chain: S domain 1"/>
    <property type="match status" value="1"/>
</dbReference>
<name>A0A2Y9NWX3_DELLE</name>
<dbReference type="RefSeq" id="XP_022434088.1">
    <property type="nucleotide sequence ID" value="XM_022578380.2"/>
</dbReference>
<dbReference type="InterPro" id="IPR008937">
    <property type="entry name" value="Ras-like_GEF"/>
</dbReference>
<evidence type="ECO:0000256" key="1">
    <source>
        <dbReference type="ARBA" id="ARBA00022658"/>
    </source>
</evidence>
<dbReference type="Gene3D" id="1.10.840.10">
    <property type="entry name" value="Ras guanine-nucleotide exchange factors catalytic domain"/>
    <property type="match status" value="1"/>
</dbReference>
<feature type="compositionally biased region" description="Low complexity" evidence="4">
    <location>
        <begin position="231"/>
        <end position="242"/>
    </location>
</feature>
<dbReference type="PROSITE" id="PS50212">
    <property type="entry name" value="RASGEF_NTER"/>
    <property type="match status" value="1"/>
</dbReference>
<keyword evidence="7" id="KW-1185">Reference proteome</keyword>
<dbReference type="SMART" id="SM00229">
    <property type="entry name" value="RasGEFN"/>
    <property type="match status" value="1"/>
</dbReference>
<dbReference type="PANTHER" id="PTHR23113:SF224">
    <property type="entry name" value="RAP GUANINE NUCLEOTIDE EXCHANGE FACTOR 1"/>
    <property type="match status" value="1"/>
</dbReference>
<dbReference type="InterPro" id="IPR036964">
    <property type="entry name" value="RASGEF_cat_dom_sf"/>
</dbReference>
<evidence type="ECO:0000256" key="2">
    <source>
        <dbReference type="ARBA" id="ARBA00083313"/>
    </source>
</evidence>
<dbReference type="CDD" id="cd06224">
    <property type="entry name" value="REM"/>
    <property type="match status" value="1"/>
</dbReference>
<dbReference type="PANTHER" id="PTHR23113">
    <property type="entry name" value="GUANINE NUCLEOTIDE EXCHANGE FACTOR"/>
    <property type="match status" value="1"/>
</dbReference>
<dbReference type="CDD" id="cd00155">
    <property type="entry name" value="RasGEF"/>
    <property type="match status" value="1"/>
</dbReference>
<dbReference type="GO" id="GO:0005085">
    <property type="term" value="F:guanyl-nucleotide exchange factor activity"/>
    <property type="evidence" value="ECO:0007669"/>
    <property type="project" value="UniProtKB-KW"/>
</dbReference>
<evidence type="ECO:0000259" key="5">
    <source>
        <dbReference type="PROSITE" id="PS50009"/>
    </source>
</evidence>
<gene>
    <name evidence="8" type="primary">RAPGEF1</name>
</gene>
<dbReference type="InterPro" id="IPR023578">
    <property type="entry name" value="Ras_GEF_dom_sf"/>
</dbReference>
<reference evidence="8" key="1">
    <citation type="submission" date="2025-08" db="UniProtKB">
        <authorList>
            <consortium name="RefSeq"/>
        </authorList>
    </citation>
    <scope>IDENTIFICATION</scope>
    <source>
        <tissue evidence="8">Blood</tissue>
    </source>
</reference>
<dbReference type="InterPro" id="IPR019804">
    <property type="entry name" value="Ras_G-nucl-exch_fac_CS"/>
</dbReference>
<feature type="region of interest" description="Disordered" evidence="4">
    <location>
        <begin position="353"/>
        <end position="397"/>
    </location>
</feature>
<dbReference type="GeneID" id="111177101"/>
<feature type="compositionally biased region" description="Basic and acidic residues" evidence="4">
    <location>
        <begin position="658"/>
        <end position="669"/>
    </location>
</feature>
<feature type="domain" description="Ras-GEF" evidence="5">
    <location>
        <begin position="857"/>
        <end position="1081"/>
    </location>
</feature>
<dbReference type="Pfam" id="PF00618">
    <property type="entry name" value="RasGEF_N"/>
    <property type="match status" value="1"/>
</dbReference>
<sequence>MGNAIEKQKPLKRSHLCPWKQDSQRSHLSSFTMKLMDKFHSPKIKRTPSKKGKPAEVSVKIPEKPVNKEATDRFLPEGYPIPLDLEQQAVEFMSTSAVASRSQRQKNLSWLEEKEKEVVSALRYFKTIVDKMAIDKKVLEMLPGSASKVLEAILPLVQSDPRIQHSSALSSCYSRVYQSLANLIRWSDQVMLEGVNSEDKEMVTTVKGVIKAVLDGVKELVRLTIEKQGHPSPTSPVKPSSPACKPDGQSELPLTDREMEILNKTTGLSQSAEGLPDSTDEEVAPPKPPLPGIRVVDNSPPPALPPKKRQSAPSPTRVAVVAPMSRATSGSSLPVGINRQDFDVDCYAQRRLSGGSHSYGGESPRLSPCSSIGKLSKSDEQLSSLDRDSGRCSRNTSCETLDHYDPDYEFLQQDLSNADQIPQQVACNLSPLPESLGESGSPFLGHPFQLPLGSCPQPEGPSAPGQQMDVPPALPEKKRRSAASQMADSSGCRASYERHPSQYDNISEEDLQNPASVQSIPFTPFAAILPFQQGGSSASVEFVGDFTVPESTGDPEKPPPLPEKKNKHMLAYMQLLEDYSEPQPSVFYRTPQKEHIYQQKNRLLMEVYGFSDSFSAGDAPQELAPPPALPPKQRQLESPTSKDGHPRDASSAGSAPGKESRDGGDRAPKSPDAPEAQSEEEVDELSLIDHNEIMARLTLKQEGDDGPDVRGGSGDILLVHATETDRKDLVLYCEAFLTTYRTFIAPEELIKKLRYRYEKFSPFADTFKKRVSKNTFFVLVRVVDELCLVELTEEILKLLMELVFRLVCNGELSLARVLRKNILDKVDQKKLLRCANSDQPLAARGVAARPGTLHDFHSHEIAEQLTLLDAELFYKIEIPEVLLWAKEQNEEKSPNLTQFTEHFNNMSYWVRSIIMLQEKAQDRERLLLKFIKIMKHLRKLNNFNSYLAILSALDSAPIRRLEWQKQTSEGLAEYCTLIDSSSSFRAYRAALSEVEPPCIPYLGLILQDLTFVHLGNPDYIDGKVNFSKRWQQFNILDSMRCFQQAHYDIRRNDDIINFFNDFSDHLAEEALWELSLKIKPRNITRRKTDREEKT</sequence>
<dbReference type="GO" id="GO:0007265">
    <property type="term" value="P:Ras protein signal transduction"/>
    <property type="evidence" value="ECO:0007669"/>
    <property type="project" value="TreeGrafter"/>
</dbReference>
<dbReference type="InterPro" id="IPR001895">
    <property type="entry name" value="RASGEF_cat_dom"/>
</dbReference>
<dbReference type="GO" id="GO:0005886">
    <property type="term" value="C:plasma membrane"/>
    <property type="evidence" value="ECO:0007669"/>
    <property type="project" value="TreeGrafter"/>
</dbReference>
<dbReference type="Proteomes" id="UP000248483">
    <property type="component" value="Unplaced"/>
</dbReference>
<feature type="region of interest" description="Disordered" evidence="4">
    <location>
        <begin position="430"/>
        <end position="497"/>
    </location>
</feature>
<dbReference type="SMART" id="SM00147">
    <property type="entry name" value="RasGEF"/>
    <property type="match status" value="1"/>
</dbReference>
<accession>A0A2Y9NWX3</accession>
<feature type="domain" description="N-terminal Ras-GEF" evidence="6">
    <location>
        <begin position="705"/>
        <end position="827"/>
    </location>
</feature>
<evidence type="ECO:0000313" key="7">
    <source>
        <dbReference type="Proteomes" id="UP000248483"/>
    </source>
</evidence>
<feature type="compositionally biased region" description="Basic and acidic residues" evidence="4">
    <location>
        <begin position="376"/>
        <end position="391"/>
    </location>
</feature>
<feature type="region of interest" description="Disordered" evidence="4">
    <location>
        <begin position="616"/>
        <end position="685"/>
    </location>
</feature>
<evidence type="ECO:0000313" key="8">
    <source>
        <dbReference type="RefSeq" id="XP_022434088.1"/>
    </source>
</evidence>
<organism evidence="7 8">
    <name type="scientific">Delphinapterus leucas</name>
    <name type="common">Beluga whale</name>
    <dbReference type="NCBI Taxonomy" id="9749"/>
    <lineage>
        <taxon>Eukaryota</taxon>
        <taxon>Metazoa</taxon>
        <taxon>Chordata</taxon>
        <taxon>Craniata</taxon>
        <taxon>Vertebrata</taxon>
        <taxon>Euteleostomi</taxon>
        <taxon>Mammalia</taxon>
        <taxon>Eutheria</taxon>
        <taxon>Laurasiatheria</taxon>
        <taxon>Artiodactyla</taxon>
        <taxon>Whippomorpha</taxon>
        <taxon>Cetacea</taxon>
        <taxon>Odontoceti</taxon>
        <taxon>Monodontidae</taxon>
        <taxon>Delphinapterus</taxon>
    </lineage>
</organism>
<proteinExistence type="predicted"/>
<feature type="region of interest" description="Disordered" evidence="4">
    <location>
        <begin position="1"/>
        <end position="23"/>
    </location>
</feature>
<evidence type="ECO:0000256" key="4">
    <source>
        <dbReference type="SAM" id="MobiDB-lite"/>
    </source>
</evidence>
<keyword evidence="1 3" id="KW-0344">Guanine-nucleotide releasing factor</keyword>
<dbReference type="CTD" id="2889"/>
<evidence type="ECO:0000259" key="6">
    <source>
        <dbReference type="PROSITE" id="PS50212"/>
    </source>
</evidence>